<dbReference type="SMART" id="SM00320">
    <property type="entry name" value="WD40"/>
    <property type="match status" value="6"/>
</dbReference>
<dbReference type="PANTHER" id="PTHR19932:SF10">
    <property type="entry name" value="WD REPEAT AND HMG-BOX DNA-BINDING PROTEIN 1"/>
    <property type="match status" value="1"/>
</dbReference>
<keyword evidence="4" id="KW-0539">Nucleus</keyword>
<feature type="compositionally biased region" description="Polar residues" evidence="6">
    <location>
        <begin position="1018"/>
        <end position="1028"/>
    </location>
</feature>
<dbReference type="Proteomes" id="UP000187455">
    <property type="component" value="Unassembled WGS sequence"/>
</dbReference>
<feature type="region of interest" description="Disordered" evidence="6">
    <location>
        <begin position="977"/>
        <end position="1068"/>
    </location>
</feature>
<protein>
    <submittedName>
        <fullName evidence="10">Minichromosome loss protein 1</fullName>
    </submittedName>
</protein>
<feature type="compositionally biased region" description="Acidic residues" evidence="6">
    <location>
        <begin position="847"/>
        <end position="856"/>
    </location>
</feature>
<dbReference type="EMBL" id="LSSL01004273">
    <property type="protein sequence ID" value="OLY79585.1"/>
    <property type="molecule type" value="Genomic_DNA"/>
</dbReference>
<dbReference type="InterPro" id="IPR036322">
    <property type="entry name" value="WD40_repeat_dom_sf"/>
</dbReference>
<organism evidence="10 11">
    <name type="scientific">Smittium mucronatum</name>
    <dbReference type="NCBI Taxonomy" id="133383"/>
    <lineage>
        <taxon>Eukaryota</taxon>
        <taxon>Fungi</taxon>
        <taxon>Fungi incertae sedis</taxon>
        <taxon>Zoopagomycota</taxon>
        <taxon>Kickxellomycotina</taxon>
        <taxon>Harpellomycetes</taxon>
        <taxon>Harpellales</taxon>
        <taxon>Legeriomycetaceae</taxon>
        <taxon>Smittium</taxon>
    </lineage>
</organism>
<feature type="repeat" description="WD" evidence="5">
    <location>
        <begin position="142"/>
        <end position="174"/>
    </location>
</feature>
<evidence type="ECO:0000259" key="8">
    <source>
        <dbReference type="Pfam" id="PF20946"/>
    </source>
</evidence>
<dbReference type="GO" id="GO:0043596">
    <property type="term" value="C:nuclear replication fork"/>
    <property type="evidence" value="ECO:0007669"/>
    <property type="project" value="TreeGrafter"/>
</dbReference>
<feature type="domain" description="WDHD1/CFT4 second beta-propeller" evidence="7">
    <location>
        <begin position="408"/>
        <end position="719"/>
    </location>
</feature>
<evidence type="ECO:0000256" key="4">
    <source>
        <dbReference type="ARBA" id="ARBA00023242"/>
    </source>
</evidence>
<dbReference type="AlphaFoldDB" id="A0A1R0GRT3"/>
<keyword evidence="2 5" id="KW-0853">WD repeat</keyword>
<feature type="region of interest" description="Disordered" evidence="6">
    <location>
        <begin position="824"/>
        <end position="912"/>
    </location>
</feature>
<feature type="compositionally biased region" description="Polar residues" evidence="6">
    <location>
        <begin position="876"/>
        <end position="896"/>
    </location>
</feature>
<sequence length="1068" mass="117807">MSGISAPRFVHAEGYTTICFSSNGQFLISGGSDSLIRIFHNSTKYRNLEAKTLEYHSDSILSLSPSDDLILSSDEEGKVLSLSVSKTLDETIEADVGGTVFSSSLPIWDIKASPNGMQVAISTEEGEIYIVSLLDKSVLSQKKCHQGPINSIDYNNSGSKIVSCGNDGTVKIWDTSGTELECIHSWEKFSVACQPGEAEKQIKVRWQPHGNLIAIPGKNGEIVLVDSDSFEQKYTLESSKDSKVTSLAWSPNGVYLASASGKTLSLWNSLNKKLINQHLHNEEICIVTWHPIENQIAFSDTLGAVVIWDDTIDLQDKESPSMGIHPTREVDNLKGSTFIDDESFEDDIEIDGDDSVSKSGYNKIPRDSYNKNDSDFSDDGMSDFIVDDVNEKSNRSFKKSLGVEKVVPFQPSATPWLGNKCYLTFNTTGSVISTKVDESNNSIEIEFFDKSLHKDIRFSDPYKFSMSSLSNLGCLFGINPSISDINYGNRNDDPSLVDTGSSSFILYRAFKGWAGQSDWSFKFENREYIRCLSLSDNGAAIYTSANLIRFLSVGGVQVWVESVTPNILCCVSKDNLLFSIYQINKSDSGSYKSSSSANGCSYEWDLRKVSDGEKVMGAPLPVSSDSVVTWCGFSEEGLPLVCDSEGILRCLTRFQSGTSGSWVPVFDANLSSKQRGKKESYWPVGSFDSKFLVAILRGNSSYPPIPRPILSELDFQIPLLHSVSNTSSEEQKYLVKSITDKSNSFVADPISSNEDLDSENMLELDKLLLSSINAACKSEKNMRALDLVMMLHRNDSLEAAEKIAVFHKNEALAQRIIKIRSSRLRNKSSKYQNEDRESGNEGNLDNDVSDSDDESSNDSGVEIVEQRRMPSRKLKNPSSVKVDNGKNSQYTASSELGDSLNGYPDSLLADKGSNNIRNLQESDLFNDEDSEKQSHLKDSLLKFDRSSEIQRKRNANMAFNPFAVKNVQTESFSMADSNFSGSTASESSSYSGKKSKTQELLKPNSFNPFDPPFNGSPLKSSGDTMNTKGSEKSAKTKNIIDHDSYKPSAKNQTLLASFAHSPSKKTDS</sequence>
<dbReference type="GO" id="GO:0003682">
    <property type="term" value="F:chromatin binding"/>
    <property type="evidence" value="ECO:0007669"/>
    <property type="project" value="TreeGrafter"/>
</dbReference>
<dbReference type="PROSITE" id="PS50294">
    <property type="entry name" value="WD_REPEATS_REGION"/>
    <property type="match status" value="1"/>
</dbReference>
<evidence type="ECO:0000256" key="5">
    <source>
        <dbReference type="PROSITE-ProRule" id="PRU00221"/>
    </source>
</evidence>
<evidence type="ECO:0000256" key="3">
    <source>
        <dbReference type="ARBA" id="ARBA00022737"/>
    </source>
</evidence>
<proteinExistence type="predicted"/>
<dbReference type="STRING" id="133383.A0A1R0GRT3"/>
<dbReference type="PANTHER" id="PTHR19932">
    <property type="entry name" value="WD REPEAT AND HMG-BOX DNA BINDING PROTEIN"/>
    <property type="match status" value="1"/>
</dbReference>
<dbReference type="OrthoDB" id="427368at2759"/>
<dbReference type="SUPFAM" id="SSF50978">
    <property type="entry name" value="WD40 repeat-like"/>
    <property type="match status" value="1"/>
</dbReference>
<dbReference type="InterPro" id="IPR057646">
    <property type="entry name" value="WD40_WDHD1_1st"/>
</dbReference>
<evidence type="ECO:0000256" key="1">
    <source>
        <dbReference type="ARBA" id="ARBA00004123"/>
    </source>
</evidence>
<evidence type="ECO:0000259" key="7">
    <source>
        <dbReference type="Pfam" id="PF12341"/>
    </source>
</evidence>
<dbReference type="InterPro" id="IPR001680">
    <property type="entry name" value="WD40_rpt"/>
</dbReference>
<dbReference type="Pfam" id="PF24817">
    <property type="entry name" value="WD40_WDHD1_1st"/>
    <property type="match status" value="1"/>
</dbReference>
<keyword evidence="3" id="KW-0677">Repeat</keyword>
<comment type="subcellular location">
    <subcellularLocation>
        <location evidence="1">Nucleus</location>
    </subcellularLocation>
</comment>
<dbReference type="Pfam" id="PF20946">
    <property type="entry name" value="Ctf4_C"/>
    <property type="match status" value="1"/>
</dbReference>
<keyword evidence="11" id="KW-1185">Reference proteome</keyword>
<accession>A0A1R0GRT3</accession>
<feature type="compositionally biased region" description="Low complexity" evidence="6">
    <location>
        <begin position="977"/>
        <end position="992"/>
    </location>
</feature>
<feature type="compositionally biased region" description="Basic and acidic residues" evidence="6">
    <location>
        <begin position="1029"/>
        <end position="1045"/>
    </location>
</feature>
<evidence type="ECO:0000259" key="9">
    <source>
        <dbReference type="Pfam" id="PF24817"/>
    </source>
</evidence>
<dbReference type="InterPro" id="IPR022100">
    <property type="entry name" value="WDHD1/CFT4_beta-prop_2nd"/>
</dbReference>
<dbReference type="GO" id="GO:0006261">
    <property type="term" value="P:DNA-templated DNA replication"/>
    <property type="evidence" value="ECO:0007669"/>
    <property type="project" value="TreeGrafter"/>
</dbReference>
<gene>
    <name evidence="10" type="ORF">AYI68_g6343</name>
</gene>
<feature type="compositionally biased region" description="Low complexity" evidence="6">
    <location>
        <begin position="1003"/>
        <end position="1017"/>
    </location>
</feature>
<dbReference type="InterPro" id="IPR015943">
    <property type="entry name" value="WD40/YVTN_repeat-like_dom_sf"/>
</dbReference>
<evidence type="ECO:0000256" key="6">
    <source>
        <dbReference type="SAM" id="MobiDB-lite"/>
    </source>
</evidence>
<evidence type="ECO:0000313" key="11">
    <source>
        <dbReference type="Proteomes" id="UP000187455"/>
    </source>
</evidence>
<dbReference type="PROSITE" id="PS50082">
    <property type="entry name" value="WD_REPEATS_2"/>
    <property type="match status" value="1"/>
</dbReference>
<reference evidence="10 11" key="1">
    <citation type="journal article" date="2016" name="Mol. Biol. Evol.">
        <title>Genome-Wide Survey of Gut Fungi (Harpellales) Reveals the First Horizontally Transferred Ubiquitin Gene from a Mosquito Host.</title>
        <authorList>
            <person name="Wang Y."/>
            <person name="White M.M."/>
            <person name="Kvist S."/>
            <person name="Moncalvo J.M."/>
        </authorList>
    </citation>
    <scope>NUCLEOTIDE SEQUENCE [LARGE SCALE GENOMIC DNA]</scope>
    <source>
        <strain evidence="10 11">ALG-7-W6</strain>
    </source>
</reference>
<dbReference type="GO" id="GO:0006281">
    <property type="term" value="P:DNA repair"/>
    <property type="evidence" value="ECO:0007669"/>
    <property type="project" value="TreeGrafter"/>
</dbReference>
<feature type="domain" description="WDHD1 first WD40" evidence="9">
    <location>
        <begin position="8"/>
        <end position="305"/>
    </location>
</feature>
<evidence type="ECO:0000256" key="2">
    <source>
        <dbReference type="ARBA" id="ARBA00022574"/>
    </source>
</evidence>
<evidence type="ECO:0000313" key="10">
    <source>
        <dbReference type="EMBL" id="OLY79585.1"/>
    </source>
</evidence>
<dbReference type="Pfam" id="PF12341">
    <property type="entry name" value="Mcl1_mid"/>
    <property type="match status" value="1"/>
</dbReference>
<dbReference type="InterPro" id="IPR048591">
    <property type="entry name" value="WDHD1/CFT4_hel"/>
</dbReference>
<dbReference type="GO" id="GO:0000278">
    <property type="term" value="P:mitotic cell cycle"/>
    <property type="evidence" value="ECO:0007669"/>
    <property type="project" value="TreeGrafter"/>
</dbReference>
<feature type="domain" description="WDHD1/CFT4 helical bundle" evidence="8">
    <location>
        <begin position="731"/>
        <end position="824"/>
    </location>
</feature>
<comment type="caution">
    <text evidence="10">The sequence shown here is derived from an EMBL/GenBank/DDBJ whole genome shotgun (WGS) entry which is preliminary data.</text>
</comment>
<dbReference type="Gene3D" id="2.130.10.10">
    <property type="entry name" value="YVTN repeat-like/Quinoprotein amine dehydrogenase"/>
    <property type="match status" value="3"/>
</dbReference>
<name>A0A1R0GRT3_9FUNG</name>